<dbReference type="EMBL" id="UINC01000647">
    <property type="protein sequence ID" value="SUZ58885.1"/>
    <property type="molecule type" value="Genomic_DNA"/>
</dbReference>
<reference evidence="1" key="1">
    <citation type="submission" date="2018-05" db="EMBL/GenBank/DDBJ databases">
        <authorList>
            <person name="Lanie J.A."/>
            <person name="Ng W.-L."/>
            <person name="Kazmierczak K.M."/>
            <person name="Andrzejewski T.M."/>
            <person name="Davidsen T.M."/>
            <person name="Wayne K.J."/>
            <person name="Tettelin H."/>
            <person name="Glass J.I."/>
            <person name="Rusch D."/>
            <person name="Podicherti R."/>
            <person name="Tsui H.-C.T."/>
            <person name="Winkler M.E."/>
        </authorList>
    </citation>
    <scope>NUCLEOTIDE SEQUENCE</scope>
</reference>
<name>A0A381NW94_9ZZZZ</name>
<evidence type="ECO:0000313" key="1">
    <source>
        <dbReference type="EMBL" id="SUZ58885.1"/>
    </source>
</evidence>
<protein>
    <submittedName>
        <fullName evidence="1">Uncharacterized protein</fullName>
    </submittedName>
</protein>
<dbReference type="AlphaFoldDB" id="A0A381NW94"/>
<proteinExistence type="predicted"/>
<organism evidence="1">
    <name type="scientific">marine metagenome</name>
    <dbReference type="NCBI Taxonomy" id="408172"/>
    <lineage>
        <taxon>unclassified sequences</taxon>
        <taxon>metagenomes</taxon>
        <taxon>ecological metagenomes</taxon>
    </lineage>
</organism>
<gene>
    <name evidence="1" type="ORF">METZ01_LOCUS11739</name>
</gene>
<accession>A0A381NW94</accession>
<sequence length="100" mass="11138">MPVVGFWYGLPLGRGYLQLKGHRFNGGGPFLYQPCVSKSPRISDNFQSNGHNAEYCTNTEAPENTAQKTNRKKTDNAADYRTNGTCSMDWLASRSLMLST</sequence>